<reference evidence="2 3" key="1">
    <citation type="submission" date="2012-09" db="EMBL/GenBank/DDBJ databases">
        <title>Genome Sequence of alkane-degrading Bacterium Alcanivorax jadensis T9.</title>
        <authorList>
            <person name="Lai Q."/>
            <person name="Shao Z."/>
        </authorList>
    </citation>
    <scope>NUCLEOTIDE SEQUENCE [LARGE SCALE GENOMIC DNA]</scope>
    <source>
        <strain evidence="2 3">T9</strain>
    </source>
</reference>
<proteinExistence type="predicted"/>
<dbReference type="PANTHER" id="PTHR45947">
    <property type="entry name" value="SULFOQUINOVOSYL TRANSFERASE SQD2"/>
    <property type="match status" value="1"/>
</dbReference>
<gene>
    <name evidence="2" type="ORF">T9A_01669</name>
</gene>
<dbReference type="Pfam" id="PF00534">
    <property type="entry name" value="Glycos_transf_1"/>
    <property type="match status" value="1"/>
</dbReference>
<dbReference type="EMBL" id="ARXU01000005">
    <property type="protein sequence ID" value="KGD61220.1"/>
    <property type="molecule type" value="Genomic_DNA"/>
</dbReference>
<protein>
    <submittedName>
        <fullName evidence="2">Group 1 glycosyl transferase</fullName>
    </submittedName>
</protein>
<dbReference type="InterPro" id="IPR050194">
    <property type="entry name" value="Glycosyltransferase_grp1"/>
</dbReference>
<dbReference type="SUPFAM" id="SSF53756">
    <property type="entry name" value="UDP-Glycosyltransferase/glycogen phosphorylase"/>
    <property type="match status" value="1"/>
</dbReference>
<organism evidence="2 3">
    <name type="scientific">Alcanivorax jadensis T9</name>
    <dbReference type="NCBI Taxonomy" id="1177181"/>
    <lineage>
        <taxon>Bacteria</taxon>
        <taxon>Pseudomonadati</taxon>
        <taxon>Pseudomonadota</taxon>
        <taxon>Gammaproteobacteria</taxon>
        <taxon>Oceanospirillales</taxon>
        <taxon>Alcanivoracaceae</taxon>
        <taxon>Alcanivorax</taxon>
    </lineage>
</organism>
<evidence type="ECO:0000259" key="1">
    <source>
        <dbReference type="Pfam" id="PF00534"/>
    </source>
</evidence>
<dbReference type="Gene3D" id="3.40.50.2000">
    <property type="entry name" value="Glycogen Phosphorylase B"/>
    <property type="match status" value="2"/>
</dbReference>
<keyword evidence="2" id="KW-0808">Transferase</keyword>
<dbReference type="Proteomes" id="UP000029443">
    <property type="component" value="Unassembled WGS sequence"/>
</dbReference>
<keyword evidence="3" id="KW-1185">Reference proteome</keyword>
<sequence length="362" mass="40530">MVDRLGDDFDFRVLTQDRDLGEITPYDNVDLEDWMTVGKARVRYLAPEAFTLANIARVVREVKPDAIYLNSFFDPVFTQKVLWARLFRQFPQTPVILAPRGEFSEGALGLKSTKKKIYLWVVRLIGLYRNITWQASSDLEVQDIRKAFLGNQAARIQVALNLAPAAPTADAASHHRAPGEPLRVCFISRISPKKNLDYALRVLRSVTAPVVFTVYGPRSEPEYWQACEALIAELPSHVQVVWGGELNPVDVNAHLVGHDLFFFPTRGENYGHVIYEALAAGLPVLLSDQTPWNDVQARGVGWSLPLANPAAFAETIELVALWSGGKRDQVCAAARDHARQVAKDDAVLEDNRRLFMEAIREA</sequence>
<dbReference type="GO" id="GO:0016740">
    <property type="term" value="F:transferase activity"/>
    <property type="evidence" value="ECO:0007669"/>
    <property type="project" value="UniProtKB-KW"/>
</dbReference>
<name>A0ABR4WD07_9GAMM</name>
<accession>A0ABR4WD07</accession>
<dbReference type="InterPro" id="IPR001296">
    <property type="entry name" value="Glyco_trans_1"/>
</dbReference>
<dbReference type="PANTHER" id="PTHR45947:SF3">
    <property type="entry name" value="SULFOQUINOVOSYL TRANSFERASE SQD2"/>
    <property type="match status" value="1"/>
</dbReference>
<comment type="caution">
    <text evidence="2">The sequence shown here is derived from an EMBL/GenBank/DDBJ whole genome shotgun (WGS) entry which is preliminary data.</text>
</comment>
<evidence type="ECO:0000313" key="3">
    <source>
        <dbReference type="Proteomes" id="UP000029443"/>
    </source>
</evidence>
<evidence type="ECO:0000313" key="2">
    <source>
        <dbReference type="EMBL" id="KGD61220.1"/>
    </source>
</evidence>
<feature type="domain" description="Glycosyl transferase family 1" evidence="1">
    <location>
        <begin position="175"/>
        <end position="319"/>
    </location>
</feature>